<accession>A0A2P6MVX6</accession>
<reference evidence="1 2" key="1">
    <citation type="journal article" date="2018" name="Genome Biol. Evol.">
        <title>Multiple Roots of Fruiting Body Formation in Amoebozoa.</title>
        <authorList>
            <person name="Hillmann F."/>
            <person name="Forbes G."/>
            <person name="Novohradska S."/>
            <person name="Ferling I."/>
            <person name="Riege K."/>
            <person name="Groth M."/>
            <person name="Westermann M."/>
            <person name="Marz M."/>
            <person name="Spaller T."/>
            <person name="Winckler T."/>
            <person name="Schaap P."/>
            <person name="Glockner G."/>
        </authorList>
    </citation>
    <scope>NUCLEOTIDE SEQUENCE [LARGE SCALE GENOMIC DNA]</scope>
    <source>
        <strain evidence="1 2">Jena</strain>
    </source>
</reference>
<dbReference type="InParanoid" id="A0A2P6MVX6"/>
<gene>
    <name evidence="1" type="ORF">PROFUN_15173</name>
</gene>
<proteinExistence type="predicted"/>
<feature type="non-terminal residue" evidence="1">
    <location>
        <position position="1"/>
    </location>
</feature>
<evidence type="ECO:0000313" key="2">
    <source>
        <dbReference type="Proteomes" id="UP000241769"/>
    </source>
</evidence>
<comment type="caution">
    <text evidence="1">The sequence shown here is derived from an EMBL/GenBank/DDBJ whole genome shotgun (WGS) entry which is preliminary data.</text>
</comment>
<organism evidence="1 2">
    <name type="scientific">Planoprotostelium fungivorum</name>
    <dbReference type="NCBI Taxonomy" id="1890364"/>
    <lineage>
        <taxon>Eukaryota</taxon>
        <taxon>Amoebozoa</taxon>
        <taxon>Evosea</taxon>
        <taxon>Variosea</taxon>
        <taxon>Cavosteliida</taxon>
        <taxon>Cavosteliaceae</taxon>
        <taxon>Planoprotostelium</taxon>
    </lineage>
</organism>
<keyword evidence="2" id="KW-1185">Reference proteome</keyword>
<dbReference type="AlphaFoldDB" id="A0A2P6MVX6"/>
<protein>
    <submittedName>
        <fullName evidence="1">Uncharacterized protein</fullName>
    </submittedName>
</protein>
<evidence type="ECO:0000313" key="1">
    <source>
        <dbReference type="EMBL" id="PRP75855.1"/>
    </source>
</evidence>
<dbReference type="EMBL" id="MDYQ01000359">
    <property type="protein sequence ID" value="PRP75855.1"/>
    <property type="molecule type" value="Genomic_DNA"/>
</dbReference>
<name>A0A2P6MVX6_9EUKA</name>
<sequence length="174" mass="20166">IVSIMNEGWVLRILGLAHLLTIVLLREYRRVLDLIARAILQCAVPLIFQMPLFSVCLRSNPDMQDKFTPLQFDALHHVSCLSRSVSLDNYPLFVRRDAARHQQDTLPRGKQKGRNLVLQMTGRKQKRTRGRVSVSQSRRATPSFCDISVFEKHNFLKETFTGYFHRDLEETSLL</sequence>
<dbReference type="Proteomes" id="UP000241769">
    <property type="component" value="Unassembled WGS sequence"/>
</dbReference>